<dbReference type="AlphaFoldDB" id="A0A0A9HS80"/>
<protein>
    <submittedName>
        <fullName evidence="1">Uncharacterized protein</fullName>
    </submittedName>
</protein>
<reference evidence="1" key="2">
    <citation type="journal article" date="2015" name="Data Brief">
        <title>Shoot transcriptome of the giant reed, Arundo donax.</title>
        <authorList>
            <person name="Barrero R.A."/>
            <person name="Guerrero F.D."/>
            <person name="Moolhuijzen P."/>
            <person name="Goolsby J.A."/>
            <person name="Tidwell J."/>
            <person name="Bellgard S.E."/>
            <person name="Bellgard M.I."/>
        </authorList>
    </citation>
    <scope>NUCLEOTIDE SEQUENCE</scope>
    <source>
        <tissue evidence="1">Shoot tissue taken approximately 20 cm above the soil surface</tissue>
    </source>
</reference>
<name>A0A0A9HS80_ARUDO</name>
<proteinExistence type="predicted"/>
<reference evidence="1" key="1">
    <citation type="submission" date="2014-09" db="EMBL/GenBank/DDBJ databases">
        <authorList>
            <person name="Magalhaes I.L.F."/>
            <person name="Oliveira U."/>
            <person name="Santos F.R."/>
            <person name="Vidigal T.H.D.A."/>
            <person name="Brescovit A.D."/>
            <person name="Santos A.J."/>
        </authorList>
    </citation>
    <scope>NUCLEOTIDE SEQUENCE</scope>
    <source>
        <tissue evidence="1">Shoot tissue taken approximately 20 cm above the soil surface</tissue>
    </source>
</reference>
<dbReference type="EMBL" id="GBRH01160150">
    <property type="protein sequence ID" value="JAE37746.1"/>
    <property type="molecule type" value="Transcribed_RNA"/>
</dbReference>
<sequence length="42" mass="4818">MKLWLSFSRRFRSAKMWSWFWEAGREVITGAAFAGSTATMAS</sequence>
<accession>A0A0A9HS80</accession>
<evidence type="ECO:0000313" key="1">
    <source>
        <dbReference type="EMBL" id="JAE37746.1"/>
    </source>
</evidence>
<organism evidence="1">
    <name type="scientific">Arundo donax</name>
    <name type="common">Giant reed</name>
    <name type="synonym">Donax arundinaceus</name>
    <dbReference type="NCBI Taxonomy" id="35708"/>
    <lineage>
        <taxon>Eukaryota</taxon>
        <taxon>Viridiplantae</taxon>
        <taxon>Streptophyta</taxon>
        <taxon>Embryophyta</taxon>
        <taxon>Tracheophyta</taxon>
        <taxon>Spermatophyta</taxon>
        <taxon>Magnoliopsida</taxon>
        <taxon>Liliopsida</taxon>
        <taxon>Poales</taxon>
        <taxon>Poaceae</taxon>
        <taxon>PACMAD clade</taxon>
        <taxon>Arundinoideae</taxon>
        <taxon>Arundineae</taxon>
        <taxon>Arundo</taxon>
    </lineage>
</organism>